<evidence type="ECO:0000313" key="1">
    <source>
        <dbReference type="Proteomes" id="UP000887580"/>
    </source>
</evidence>
<organism evidence="1 2">
    <name type="scientific">Panagrolaimus sp. PS1159</name>
    <dbReference type="NCBI Taxonomy" id="55785"/>
    <lineage>
        <taxon>Eukaryota</taxon>
        <taxon>Metazoa</taxon>
        <taxon>Ecdysozoa</taxon>
        <taxon>Nematoda</taxon>
        <taxon>Chromadorea</taxon>
        <taxon>Rhabditida</taxon>
        <taxon>Tylenchina</taxon>
        <taxon>Panagrolaimomorpha</taxon>
        <taxon>Panagrolaimoidea</taxon>
        <taxon>Panagrolaimidae</taxon>
        <taxon>Panagrolaimus</taxon>
    </lineage>
</organism>
<sequence>MSNEQLWKLYIQFLKENNPKEMLQIYSKYCRFFDDDKKTYQEYWIAEKMYGPAYVQFGELFHFEKRYYDGCFSTDFEKKCLIQSNHFEIKCEIFFTPENTATQSWSFRSPIIKYIIENANGIILSKLQQSCKYFFIKKSILPCYRIVLGGHRLNFNNGEKCKYEESSVHYPSAIYPASSNKNMLISTSIYANSDDARILSKFINERFYKCDAKHIEISYQTLREWEFEFLVGHGNVETCCVKDVMIFKEPDSKIMKADDILAKMPKLQYFTSDIMPLTNEVIEKLSHLSFQNKILCCNFLNVDQINFTSEAFCAFVIKNASPCSTFRIRFRSFIATPDVDDFRVNINQFFDDKWNLEQQKPKIIILQERPRF</sequence>
<dbReference type="Proteomes" id="UP000887580">
    <property type="component" value="Unplaced"/>
</dbReference>
<proteinExistence type="predicted"/>
<dbReference type="WBParaSite" id="PS1159_v2.g7979.t1">
    <property type="protein sequence ID" value="PS1159_v2.g7979.t1"/>
    <property type="gene ID" value="PS1159_v2.g7979"/>
</dbReference>
<evidence type="ECO:0000313" key="2">
    <source>
        <dbReference type="WBParaSite" id="PS1159_v2.g7979.t1"/>
    </source>
</evidence>
<reference evidence="2" key="1">
    <citation type="submission" date="2022-11" db="UniProtKB">
        <authorList>
            <consortium name="WormBaseParasite"/>
        </authorList>
    </citation>
    <scope>IDENTIFICATION</scope>
</reference>
<accession>A0AC35GS71</accession>
<name>A0AC35GS71_9BILA</name>
<protein>
    <submittedName>
        <fullName evidence="2">Uncharacterized protein</fullName>
    </submittedName>
</protein>